<protein>
    <submittedName>
        <fullName evidence="1">dCTP pyrophosphatase 1</fullName>
    </submittedName>
</protein>
<keyword evidence="2" id="KW-1185">Reference proteome</keyword>
<dbReference type="PANTHER" id="PTHR14552">
    <property type="match status" value="1"/>
</dbReference>
<name>A0A2U1M3Z5_ARTAN</name>
<evidence type="ECO:0000313" key="1">
    <source>
        <dbReference type="EMBL" id="PWA55967.1"/>
    </source>
</evidence>
<dbReference type="SUPFAM" id="SSF101386">
    <property type="entry name" value="all-alpha NTP pyrophosphatases"/>
    <property type="match status" value="1"/>
</dbReference>
<accession>A0A2U1M3Z5</accession>
<dbReference type="EMBL" id="PKPP01006606">
    <property type="protein sequence ID" value="PWA55967.1"/>
    <property type="molecule type" value="Genomic_DNA"/>
</dbReference>
<dbReference type="AlphaFoldDB" id="A0A2U1M3Z5"/>
<reference evidence="1 2" key="1">
    <citation type="journal article" date="2018" name="Mol. Plant">
        <title>The genome of Artemisia annua provides insight into the evolution of Asteraceae family and artemisinin biosynthesis.</title>
        <authorList>
            <person name="Shen Q."/>
            <person name="Zhang L."/>
            <person name="Liao Z."/>
            <person name="Wang S."/>
            <person name="Yan T."/>
            <person name="Shi P."/>
            <person name="Liu M."/>
            <person name="Fu X."/>
            <person name="Pan Q."/>
            <person name="Wang Y."/>
            <person name="Lv Z."/>
            <person name="Lu X."/>
            <person name="Zhang F."/>
            <person name="Jiang W."/>
            <person name="Ma Y."/>
            <person name="Chen M."/>
            <person name="Hao X."/>
            <person name="Li L."/>
            <person name="Tang Y."/>
            <person name="Lv G."/>
            <person name="Zhou Y."/>
            <person name="Sun X."/>
            <person name="Brodelius P.E."/>
            <person name="Rose J.K.C."/>
            <person name="Tang K."/>
        </authorList>
    </citation>
    <scope>NUCLEOTIDE SEQUENCE [LARGE SCALE GENOMIC DNA]</scope>
    <source>
        <strain evidence="2">cv. Huhao1</strain>
        <tissue evidence="1">Leaf</tissue>
    </source>
</reference>
<proteinExistence type="predicted"/>
<dbReference type="STRING" id="35608.A0A2U1M3Z5"/>
<organism evidence="1 2">
    <name type="scientific">Artemisia annua</name>
    <name type="common">Sweet wormwood</name>
    <dbReference type="NCBI Taxonomy" id="35608"/>
    <lineage>
        <taxon>Eukaryota</taxon>
        <taxon>Viridiplantae</taxon>
        <taxon>Streptophyta</taxon>
        <taxon>Embryophyta</taxon>
        <taxon>Tracheophyta</taxon>
        <taxon>Spermatophyta</taxon>
        <taxon>Magnoliopsida</taxon>
        <taxon>eudicotyledons</taxon>
        <taxon>Gunneridae</taxon>
        <taxon>Pentapetalae</taxon>
        <taxon>asterids</taxon>
        <taxon>campanulids</taxon>
        <taxon>Asterales</taxon>
        <taxon>Asteraceae</taxon>
        <taxon>Asteroideae</taxon>
        <taxon>Anthemideae</taxon>
        <taxon>Artemisiinae</taxon>
        <taxon>Artemisia</taxon>
    </lineage>
</organism>
<dbReference type="Gene3D" id="1.10.287.1080">
    <property type="entry name" value="MazG-like"/>
    <property type="match status" value="1"/>
</dbReference>
<sequence>MSGVSEGEEVTLKLLMKKMEDFAKERDWEQYHSPRNLLLALNGQFSLFHFPDCPHASYQSSFPIPLSSLFCMPRTLALPPPPPLLAALP</sequence>
<comment type="caution">
    <text evidence="1">The sequence shown here is derived from an EMBL/GenBank/DDBJ whole genome shotgun (WGS) entry which is preliminary data.</text>
</comment>
<gene>
    <name evidence="1" type="ORF">CTI12_AA421060</name>
</gene>
<dbReference type="Proteomes" id="UP000245207">
    <property type="component" value="Unassembled WGS sequence"/>
</dbReference>
<evidence type="ECO:0000313" key="2">
    <source>
        <dbReference type="Proteomes" id="UP000245207"/>
    </source>
</evidence>
<dbReference type="OrthoDB" id="411123at2759"/>
<dbReference type="PANTHER" id="PTHR14552:SF21">
    <property type="entry name" value="DCTP PYROPHOSPHATASE 1"/>
    <property type="match status" value="1"/>
</dbReference>